<organism evidence="1 2">
    <name type="scientific">Klebsiella oxytoca</name>
    <dbReference type="NCBI Taxonomy" id="571"/>
    <lineage>
        <taxon>Bacteria</taxon>
        <taxon>Pseudomonadati</taxon>
        <taxon>Pseudomonadota</taxon>
        <taxon>Gammaproteobacteria</taxon>
        <taxon>Enterobacterales</taxon>
        <taxon>Enterobacteriaceae</taxon>
        <taxon>Klebsiella/Raoultella group</taxon>
        <taxon>Klebsiella</taxon>
    </lineage>
</organism>
<gene>
    <name evidence="1" type="ORF">F6W21_26380</name>
</gene>
<sequence length="76" mass="9100">MAMLTAALREKARTLWIPVEAEQNGLTLFFSITLTICSRRWDGWFISRQHIHHTNELSAKYTRWPKRIKMKKLNEK</sequence>
<protein>
    <submittedName>
        <fullName evidence="1">Uncharacterized protein</fullName>
    </submittedName>
</protein>
<evidence type="ECO:0000313" key="2">
    <source>
        <dbReference type="Proteomes" id="UP000868497"/>
    </source>
</evidence>
<reference evidence="1" key="2">
    <citation type="submission" date="2019-09" db="EMBL/GenBank/DDBJ databases">
        <authorList>
            <consortium name="NCBI Pathogen Detection Project"/>
        </authorList>
    </citation>
    <scope>NUCLEOTIDE SEQUENCE</scope>
    <source>
        <strain evidence="1">AUSMDU00005748</strain>
    </source>
</reference>
<dbReference type="EMBL" id="DACXIC010000054">
    <property type="protein sequence ID" value="HAU4359858.1"/>
    <property type="molecule type" value="Genomic_DNA"/>
</dbReference>
<dbReference type="AlphaFoldDB" id="A0AAD3UPQ8"/>
<accession>A0AAD3UPQ8</accession>
<reference evidence="1" key="1">
    <citation type="journal article" date="2018" name="Genome Biol.">
        <title>SKESA: strategic k-mer extension for scrupulous assemblies.</title>
        <authorList>
            <person name="Souvorov A."/>
            <person name="Agarwala R."/>
            <person name="Lipman D.J."/>
        </authorList>
    </citation>
    <scope>NUCLEOTIDE SEQUENCE</scope>
    <source>
        <strain evidence="1">AUSMDU00005748</strain>
    </source>
</reference>
<comment type="caution">
    <text evidence="1">The sequence shown here is derived from an EMBL/GenBank/DDBJ whole genome shotgun (WGS) entry which is preliminary data.</text>
</comment>
<name>A0AAD3UPQ8_KLEOX</name>
<evidence type="ECO:0000313" key="1">
    <source>
        <dbReference type="EMBL" id="HAU4359858.1"/>
    </source>
</evidence>
<dbReference type="Proteomes" id="UP000868497">
    <property type="component" value="Unassembled WGS sequence"/>
</dbReference>
<proteinExistence type="predicted"/>